<dbReference type="EMBL" id="JACEZS010000001">
    <property type="protein sequence ID" value="MBA5603763.1"/>
    <property type="molecule type" value="Genomic_DNA"/>
</dbReference>
<gene>
    <name evidence="1" type="ORF">H3H36_00105</name>
</gene>
<dbReference type="GO" id="GO:0003677">
    <property type="term" value="F:DNA binding"/>
    <property type="evidence" value="ECO:0007669"/>
    <property type="project" value="InterPro"/>
</dbReference>
<protein>
    <recommendedName>
        <fullName evidence="3">XRE family transcriptional regulator</fullName>
    </recommendedName>
</protein>
<dbReference type="Gene3D" id="1.10.260.40">
    <property type="entry name" value="lambda repressor-like DNA-binding domains"/>
    <property type="match status" value="1"/>
</dbReference>
<reference evidence="1 2" key="1">
    <citation type="submission" date="2020-07" db="EMBL/GenBank/DDBJ databases">
        <title>Novel species isolated from subtropical streams in China.</title>
        <authorList>
            <person name="Lu H."/>
        </authorList>
    </citation>
    <scope>NUCLEOTIDE SEQUENCE [LARGE SCALE GENOMIC DNA]</scope>
    <source>
        <strain evidence="1 2">FT3S</strain>
    </source>
</reference>
<evidence type="ECO:0000313" key="2">
    <source>
        <dbReference type="Proteomes" id="UP000566711"/>
    </source>
</evidence>
<evidence type="ECO:0000313" key="1">
    <source>
        <dbReference type="EMBL" id="MBA5603763.1"/>
    </source>
</evidence>
<accession>A0A7W2ED67</accession>
<dbReference type="RefSeq" id="WP_182212950.1">
    <property type="nucleotide sequence ID" value="NZ_JACEZS010000001.1"/>
</dbReference>
<comment type="caution">
    <text evidence="1">The sequence shown here is derived from an EMBL/GenBank/DDBJ whole genome shotgun (WGS) entry which is preliminary data.</text>
</comment>
<proteinExistence type="predicted"/>
<sequence length="81" mass="9138">MTTTPRRPHKPRNPHRLLDTVIARHDLKNDAALGKALQVSAPRLSKIRHGKLAVNADLVLRIHETFMIPIAELKSLTMECL</sequence>
<dbReference type="SUPFAM" id="SSF47413">
    <property type="entry name" value="lambda repressor-like DNA-binding domains"/>
    <property type="match status" value="1"/>
</dbReference>
<keyword evidence="2" id="KW-1185">Reference proteome</keyword>
<evidence type="ECO:0008006" key="3">
    <source>
        <dbReference type="Google" id="ProtNLM"/>
    </source>
</evidence>
<dbReference type="AlphaFoldDB" id="A0A7W2ED67"/>
<dbReference type="InterPro" id="IPR010982">
    <property type="entry name" value="Lambda_DNA-bd_dom_sf"/>
</dbReference>
<dbReference type="Proteomes" id="UP000566711">
    <property type="component" value="Unassembled WGS sequence"/>
</dbReference>
<name>A0A7W2ED67_9BURK</name>
<organism evidence="1 2">
    <name type="scientific">Rugamonas fusca</name>
    <dbReference type="NCBI Taxonomy" id="2758568"/>
    <lineage>
        <taxon>Bacteria</taxon>
        <taxon>Pseudomonadati</taxon>
        <taxon>Pseudomonadota</taxon>
        <taxon>Betaproteobacteria</taxon>
        <taxon>Burkholderiales</taxon>
        <taxon>Oxalobacteraceae</taxon>
        <taxon>Telluria group</taxon>
        <taxon>Rugamonas</taxon>
    </lineage>
</organism>